<dbReference type="CDD" id="cd17555">
    <property type="entry name" value="REC_RssB-like"/>
    <property type="match status" value="1"/>
</dbReference>
<dbReference type="FunFam" id="3.40.50.2300:FF:000301">
    <property type="entry name" value="Response regulator receiver"/>
    <property type="match status" value="1"/>
</dbReference>
<dbReference type="SUPFAM" id="SSF52172">
    <property type="entry name" value="CheY-like"/>
    <property type="match status" value="1"/>
</dbReference>
<dbReference type="RefSeq" id="WP_076428582.1">
    <property type="nucleotide sequence ID" value="NZ_FTMP01000009.1"/>
</dbReference>
<organism evidence="9 10">
    <name type="scientific">Aquipseudomonas alcaligenes</name>
    <name type="common">Pseudomonas alcaligenes</name>
    <dbReference type="NCBI Taxonomy" id="43263"/>
    <lineage>
        <taxon>Bacteria</taxon>
        <taxon>Pseudomonadati</taxon>
        <taxon>Pseudomonadota</taxon>
        <taxon>Gammaproteobacteria</taxon>
        <taxon>Pseudomonadales</taxon>
        <taxon>Pseudomonadaceae</taxon>
        <taxon>Aquipseudomonas</taxon>
    </lineage>
</organism>
<dbReference type="NCBIfam" id="NF045505">
    <property type="entry name" value="RR_RssB_Pseudo"/>
    <property type="match status" value="1"/>
</dbReference>
<dbReference type="InterPro" id="IPR039420">
    <property type="entry name" value="WalR-like"/>
</dbReference>
<dbReference type="PANTHER" id="PTHR48111:SF1">
    <property type="entry name" value="TWO-COMPONENT RESPONSE REGULATOR ORR33"/>
    <property type="match status" value="1"/>
</dbReference>
<name>A0A1N6W9L6_AQUAC</name>
<gene>
    <name evidence="9" type="ORF">SAMN05878282_10973</name>
</gene>
<sequence length="394" mass="43634">MHKPSAKLLLIDDDEVVRASLAAYLEDSGFQVLQAGNGLQGLEVFEREQPDLIICDLRMPQIDGLELIRRISQINSEMPVIVVSGAGVMSDAVEALRLGAADYLIKPLEDLAVLEHSVHRALDRSRLRLENQRYREKLEAANRELQASLHLLQEDQNAGRQVQMNMLPTTPWEADGLQFAHQIIPSLYLSGDFADYFRVDEHRVAFYLADVSGHGASSAFVTVLLKFMTTRLLYEWRRNGVLPEFKPSDVLGHINRGLINCKLGKHVTMLGGVIDLQSGQLTYSIGGHLPLPVLFSEGEARYLEGRGLPVGLFEEASYNDLVMQLPPSFSLSMMSDGILDLLPGDTLKEKEAALPRLVSEAGGTLDGLRRVFGLANLRDMPDDIALLVLSRNLA</sequence>
<keyword evidence="4" id="KW-0238">DNA-binding</keyword>
<evidence type="ECO:0000256" key="6">
    <source>
        <dbReference type="PROSITE-ProRule" id="PRU00169"/>
    </source>
</evidence>
<proteinExistence type="predicted"/>
<evidence type="ECO:0000256" key="7">
    <source>
        <dbReference type="SAM" id="Coils"/>
    </source>
</evidence>
<evidence type="ECO:0000256" key="2">
    <source>
        <dbReference type="ARBA" id="ARBA00023012"/>
    </source>
</evidence>
<keyword evidence="2" id="KW-0902">Two-component regulatory system</keyword>
<dbReference type="GO" id="GO:0000976">
    <property type="term" value="F:transcription cis-regulatory region binding"/>
    <property type="evidence" value="ECO:0007669"/>
    <property type="project" value="TreeGrafter"/>
</dbReference>
<dbReference type="PANTHER" id="PTHR48111">
    <property type="entry name" value="REGULATOR OF RPOS"/>
    <property type="match status" value="1"/>
</dbReference>
<feature type="modified residue" description="4-aspartylphosphate" evidence="6">
    <location>
        <position position="56"/>
    </location>
</feature>
<dbReference type="GO" id="GO:0032993">
    <property type="term" value="C:protein-DNA complex"/>
    <property type="evidence" value="ECO:0007669"/>
    <property type="project" value="TreeGrafter"/>
</dbReference>
<feature type="coiled-coil region" evidence="7">
    <location>
        <begin position="124"/>
        <end position="158"/>
    </location>
</feature>
<evidence type="ECO:0000313" key="10">
    <source>
        <dbReference type="Proteomes" id="UP000185841"/>
    </source>
</evidence>
<protein>
    <submittedName>
        <fullName evidence="9">Serine phosphatase RsbU, regulator of sigma subunit</fullName>
    </submittedName>
</protein>
<evidence type="ECO:0000313" key="9">
    <source>
        <dbReference type="EMBL" id="SIQ86827.1"/>
    </source>
</evidence>
<dbReference type="AlphaFoldDB" id="A0A1N6W9L6"/>
<dbReference type="EMBL" id="FTMP01000009">
    <property type="protein sequence ID" value="SIQ86827.1"/>
    <property type="molecule type" value="Genomic_DNA"/>
</dbReference>
<evidence type="ECO:0000256" key="4">
    <source>
        <dbReference type="ARBA" id="ARBA00023125"/>
    </source>
</evidence>
<dbReference type="Pfam" id="PF07228">
    <property type="entry name" value="SpoIIE"/>
    <property type="match status" value="1"/>
</dbReference>
<dbReference type="SMART" id="SM00331">
    <property type="entry name" value="PP2C_SIG"/>
    <property type="match status" value="1"/>
</dbReference>
<dbReference type="InterPro" id="IPR036457">
    <property type="entry name" value="PPM-type-like_dom_sf"/>
</dbReference>
<evidence type="ECO:0000256" key="1">
    <source>
        <dbReference type="ARBA" id="ARBA00022553"/>
    </source>
</evidence>
<dbReference type="PROSITE" id="PS50110">
    <property type="entry name" value="RESPONSE_REGULATORY"/>
    <property type="match status" value="1"/>
</dbReference>
<evidence type="ECO:0000256" key="5">
    <source>
        <dbReference type="ARBA" id="ARBA00023163"/>
    </source>
</evidence>
<dbReference type="SMART" id="SM00448">
    <property type="entry name" value="REC"/>
    <property type="match status" value="1"/>
</dbReference>
<dbReference type="InterPro" id="IPR049510">
    <property type="entry name" value="RssB-like_REC"/>
</dbReference>
<dbReference type="GO" id="GO:0006355">
    <property type="term" value="P:regulation of DNA-templated transcription"/>
    <property type="evidence" value="ECO:0007669"/>
    <property type="project" value="TreeGrafter"/>
</dbReference>
<evidence type="ECO:0000256" key="3">
    <source>
        <dbReference type="ARBA" id="ARBA00023015"/>
    </source>
</evidence>
<dbReference type="Pfam" id="PF00072">
    <property type="entry name" value="Response_reg"/>
    <property type="match status" value="1"/>
</dbReference>
<keyword evidence="3" id="KW-0805">Transcription regulation</keyword>
<dbReference type="InterPro" id="IPR001932">
    <property type="entry name" value="PPM-type_phosphatase-like_dom"/>
</dbReference>
<reference evidence="9 10" key="1">
    <citation type="submission" date="2017-01" db="EMBL/GenBank/DDBJ databases">
        <authorList>
            <person name="Mah S.A."/>
            <person name="Swanson W.J."/>
            <person name="Moy G.W."/>
            <person name="Vacquier V.D."/>
        </authorList>
    </citation>
    <scope>NUCLEOTIDE SEQUENCE [LARGE SCALE GENOMIC DNA]</scope>
    <source>
        <strain evidence="9 10">RU36E</strain>
    </source>
</reference>
<accession>A0A1N6W9L6</accession>
<keyword evidence="7" id="KW-0175">Coiled coil</keyword>
<keyword evidence="5" id="KW-0804">Transcription</keyword>
<dbReference type="Gene3D" id="3.40.50.2300">
    <property type="match status" value="1"/>
</dbReference>
<dbReference type="Proteomes" id="UP000185841">
    <property type="component" value="Unassembled WGS sequence"/>
</dbReference>
<dbReference type="Gene3D" id="3.60.40.10">
    <property type="entry name" value="PPM-type phosphatase domain"/>
    <property type="match status" value="1"/>
</dbReference>
<dbReference type="GO" id="GO:0005829">
    <property type="term" value="C:cytosol"/>
    <property type="evidence" value="ECO:0007669"/>
    <property type="project" value="TreeGrafter"/>
</dbReference>
<feature type="domain" description="Response regulatory" evidence="8">
    <location>
        <begin position="7"/>
        <end position="121"/>
    </location>
</feature>
<keyword evidence="1 6" id="KW-0597">Phosphoprotein</keyword>
<evidence type="ECO:0000259" key="8">
    <source>
        <dbReference type="PROSITE" id="PS50110"/>
    </source>
</evidence>
<dbReference type="InterPro" id="IPR011006">
    <property type="entry name" value="CheY-like_superfamily"/>
</dbReference>
<dbReference type="GO" id="GO:0000156">
    <property type="term" value="F:phosphorelay response regulator activity"/>
    <property type="evidence" value="ECO:0007669"/>
    <property type="project" value="TreeGrafter"/>
</dbReference>
<dbReference type="InterPro" id="IPR001789">
    <property type="entry name" value="Sig_transdc_resp-reg_receiver"/>
</dbReference>